<dbReference type="SMART" id="SM00421">
    <property type="entry name" value="HTH_LUXR"/>
    <property type="match status" value="1"/>
</dbReference>
<evidence type="ECO:0000256" key="3">
    <source>
        <dbReference type="PROSITE-ProRule" id="PRU00169"/>
    </source>
</evidence>
<feature type="modified residue" description="4-aspartylphosphate" evidence="3">
    <location>
        <position position="150"/>
    </location>
</feature>
<dbReference type="AlphaFoldDB" id="A0A1N7RLW4"/>
<organism evidence="6 7">
    <name type="scientific">Paraburkholderia ribeironis</name>
    <dbReference type="NCBI Taxonomy" id="1247936"/>
    <lineage>
        <taxon>Bacteria</taxon>
        <taxon>Pseudomonadati</taxon>
        <taxon>Pseudomonadota</taxon>
        <taxon>Betaproteobacteria</taxon>
        <taxon>Burkholderiales</taxon>
        <taxon>Burkholderiaceae</taxon>
        <taxon>Paraburkholderia</taxon>
    </lineage>
</organism>
<dbReference type="GO" id="GO:0003677">
    <property type="term" value="F:DNA binding"/>
    <property type="evidence" value="ECO:0007669"/>
    <property type="project" value="UniProtKB-KW"/>
</dbReference>
<dbReference type="EMBL" id="CYGX02000007">
    <property type="protein sequence ID" value="SIT36097.1"/>
    <property type="molecule type" value="Genomic_DNA"/>
</dbReference>
<dbReference type="Proteomes" id="UP000187012">
    <property type="component" value="Unassembled WGS sequence"/>
</dbReference>
<dbReference type="PROSITE" id="PS50043">
    <property type="entry name" value="HTH_LUXR_2"/>
    <property type="match status" value="1"/>
</dbReference>
<keyword evidence="7" id="KW-1185">Reference proteome</keyword>
<dbReference type="GO" id="GO:0006355">
    <property type="term" value="P:regulation of DNA-templated transcription"/>
    <property type="evidence" value="ECO:0007669"/>
    <property type="project" value="InterPro"/>
</dbReference>
<evidence type="ECO:0000259" key="5">
    <source>
        <dbReference type="PROSITE" id="PS50110"/>
    </source>
</evidence>
<dbReference type="InterPro" id="IPR011006">
    <property type="entry name" value="CheY-like_superfamily"/>
</dbReference>
<dbReference type="Gene3D" id="3.40.50.2300">
    <property type="match status" value="1"/>
</dbReference>
<dbReference type="InterPro" id="IPR016032">
    <property type="entry name" value="Sig_transdc_resp-reg_C-effctor"/>
</dbReference>
<dbReference type="InterPro" id="IPR039420">
    <property type="entry name" value="WalR-like"/>
</dbReference>
<dbReference type="GO" id="GO:0000160">
    <property type="term" value="P:phosphorelay signal transduction system"/>
    <property type="evidence" value="ECO:0007669"/>
    <property type="project" value="InterPro"/>
</dbReference>
<sequence>MHLRIILADDHPFVLPGFRAMLATHAGVMIVGEAASATSLVAYLAINQSSIALNYLAAILCLSSKTHSIVVLGPSAAGRQYREGRETMNDSGQMSTPVRAIIADDHPLVLLAIENLIGSYPNMQVVGRAADATELFMELDRCPCDLVLMDLYMPGGFDGSGLDVLKQFKTRYPDLALVVLTMETEATALQKVISLGVDGLLSKRDRIDLIHVAVVTALARECYVGPAVRTLLADATRAQRLDFVRSTLSRRELEVFTQYACGFNVSEIAVRLGRSVKTISAQKCTAMRKLSLRGDAELFRFAAEHGVIA</sequence>
<dbReference type="Pfam" id="PF00072">
    <property type="entry name" value="Response_reg"/>
    <property type="match status" value="1"/>
</dbReference>
<dbReference type="PANTHER" id="PTHR43214:SF17">
    <property type="entry name" value="TRANSCRIPTIONAL REGULATORY PROTEIN RCSB"/>
    <property type="match status" value="1"/>
</dbReference>
<evidence type="ECO:0000259" key="4">
    <source>
        <dbReference type="PROSITE" id="PS50043"/>
    </source>
</evidence>
<gene>
    <name evidence="6" type="ORF">BN2475_70082</name>
</gene>
<dbReference type="PANTHER" id="PTHR43214">
    <property type="entry name" value="TWO-COMPONENT RESPONSE REGULATOR"/>
    <property type="match status" value="1"/>
</dbReference>
<dbReference type="SUPFAM" id="SSF46894">
    <property type="entry name" value="C-terminal effector domain of the bipartite response regulators"/>
    <property type="match status" value="1"/>
</dbReference>
<dbReference type="STRING" id="1247936.BN2475_70082"/>
<dbReference type="InterPro" id="IPR001789">
    <property type="entry name" value="Sig_transdc_resp-reg_receiver"/>
</dbReference>
<evidence type="ECO:0000256" key="2">
    <source>
        <dbReference type="ARBA" id="ARBA00023125"/>
    </source>
</evidence>
<protein>
    <submittedName>
        <fullName evidence="6">Two component transcriptional regulator, LuxR family (Modular protein)</fullName>
    </submittedName>
</protein>
<dbReference type="PRINTS" id="PR00038">
    <property type="entry name" value="HTHLUXR"/>
</dbReference>
<reference evidence="6 7" key="1">
    <citation type="submission" date="2016-12" db="EMBL/GenBank/DDBJ databases">
        <authorList>
            <person name="Song W.-J."/>
            <person name="Kurnit D.M."/>
        </authorList>
    </citation>
    <scope>NUCLEOTIDE SEQUENCE [LARGE SCALE GENOMIC DNA]</scope>
    <source>
        <strain evidence="6 7">STM7296</strain>
    </source>
</reference>
<name>A0A1N7RLW4_9BURK</name>
<dbReference type="InterPro" id="IPR000792">
    <property type="entry name" value="Tscrpt_reg_LuxR_C"/>
</dbReference>
<accession>A0A1N7RLW4</accession>
<dbReference type="InterPro" id="IPR058245">
    <property type="entry name" value="NreC/VraR/RcsB-like_REC"/>
</dbReference>
<feature type="domain" description="HTH luxR-type" evidence="4">
    <location>
        <begin position="241"/>
        <end position="306"/>
    </location>
</feature>
<evidence type="ECO:0000256" key="1">
    <source>
        <dbReference type="ARBA" id="ARBA00022553"/>
    </source>
</evidence>
<dbReference type="SUPFAM" id="SSF52172">
    <property type="entry name" value="CheY-like"/>
    <property type="match status" value="1"/>
</dbReference>
<dbReference type="CDD" id="cd17535">
    <property type="entry name" value="REC_NarL-like"/>
    <property type="match status" value="1"/>
</dbReference>
<evidence type="ECO:0000313" key="7">
    <source>
        <dbReference type="Proteomes" id="UP000187012"/>
    </source>
</evidence>
<dbReference type="Pfam" id="PF00196">
    <property type="entry name" value="GerE"/>
    <property type="match status" value="1"/>
</dbReference>
<dbReference type="SMART" id="SM00448">
    <property type="entry name" value="REC"/>
    <property type="match status" value="1"/>
</dbReference>
<dbReference type="PROSITE" id="PS50110">
    <property type="entry name" value="RESPONSE_REGULATORY"/>
    <property type="match status" value="1"/>
</dbReference>
<keyword evidence="1 3" id="KW-0597">Phosphoprotein</keyword>
<keyword evidence="2" id="KW-0238">DNA-binding</keyword>
<feature type="domain" description="Response regulatory" evidence="5">
    <location>
        <begin position="99"/>
        <end position="218"/>
    </location>
</feature>
<evidence type="ECO:0000313" key="6">
    <source>
        <dbReference type="EMBL" id="SIT36097.1"/>
    </source>
</evidence>
<dbReference type="CDD" id="cd06170">
    <property type="entry name" value="LuxR_C_like"/>
    <property type="match status" value="1"/>
</dbReference>
<proteinExistence type="predicted"/>